<dbReference type="InterPro" id="IPR001608">
    <property type="entry name" value="Ala_racemase_N"/>
</dbReference>
<dbReference type="Gene3D" id="3.20.20.10">
    <property type="entry name" value="Alanine racemase"/>
    <property type="match status" value="1"/>
</dbReference>
<dbReference type="Pfam" id="PF14031">
    <property type="entry name" value="D-ser_dehydrat"/>
    <property type="match status" value="1"/>
</dbReference>
<evidence type="ECO:0000256" key="1">
    <source>
        <dbReference type="ARBA" id="ARBA00005323"/>
    </source>
</evidence>
<feature type="domain" description="D-serine dehydratase-like" evidence="3">
    <location>
        <begin position="241"/>
        <end position="336"/>
    </location>
</feature>
<protein>
    <submittedName>
        <fullName evidence="4">D-TA family PLP-dependent enzyme</fullName>
    </submittedName>
</protein>
<dbReference type="SUPFAM" id="SSF51419">
    <property type="entry name" value="PLP-binding barrel"/>
    <property type="match status" value="1"/>
</dbReference>
<dbReference type="InterPro" id="IPR051466">
    <property type="entry name" value="D-amino_acid_metab_enzyme"/>
</dbReference>
<accession>A0A540VDF9</accession>
<dbReference type="AlphaFoldDB" id="A0A540VDF9"/>
<dbReference type="InterPro" id="IPR026956">
    <property type="entry name" value="D-ser_dehydrat-like_dom"/>
</dbReference>
<dbReference type="Gene3D" id="2.40.37.20">
    <property type="entry name" value="D-serine dehydratase-like domain"/>
    <property type="match status" value="1"/>
</dbReference>
<gene>
    <name evidence="4" type="ORF">FKZ61_15350</name>
</gene>
<sequence length="353" mass="38531">MRVEELDTPVLTIDLDALEENLDRYQHYFNQHGIGLRPHIKTHKTLAVARMQMDRGAIGLTCQKIGEAEVLVSGGLAVDILIPYNIIGKQKLERLCALARQTTITVAADSAYTVNGLSEAASAEGVTLGVVVEIETGQERTGTITPEQTLALAQLIDRSPGLEFRGIMGFPTPPETRPLIQETLALLDRHGLPHPMVSGGSTKYALQAHLIPELTEYRIGEYPVGGYGHLLAGRHTLEQCALRVIATVVSRPTEGRAILDAGSKTMSASTLETERGTSIGYIVEYPDAHFYGFSEEHGHVDVSACARKPEIGERVQVLPVHPCPCVNEHNEIVAVRQGRVEAIWPVYARGKIR</sequence>
<evidence type="ECO:0000313" key="5">
    <source>
        <dbReference type="Proteomes" id="UP000317371"/>
    </source>
</evidence>
<comment type="caution">
    <text evidence="4">The sequence shown here is derived from an EMBL/GenBank/DDBJ whole genome shotgun (WGS) entry which is preliminary data.</text>
</comment>
<dbReference type="SMART" id="SM01119">
    <property type="entry name" value="D-ser_dehydrat"/>
    <property type="match status" value="1"/>
</dbReference>
<dbReference type="OrthoDB" id="9788869at2"/>
<dbReference type="RefSeq" id="WP_141611024.1">
    <property type="nucleotide sequence ID" value="NZ_VIGC02000020.1"/>
</dbReference>
<dbReference type="InterPro" id="IPR029066">
    <property type="entry name" value="PLP-binding_barrel"/>
</dbReference>
<dbReference type="PANTHER" id="PTHR28004:SF2">
    <property type="entry name" value="D-SERINE DEHYDRATASE"/>
    <property type="match status" value="1"/>
</dbReference>
<dbReference type="EMBL" id="VIGC01000020">
    <property type="protein sequence ID" value="TQE94799.1"/>
    <property type="molecule type" value="Genomic_DNA"/>
</dbReference>
<dbReference type="GO" id="GO:0036088">
    <property type="term" value="P:D-serine catabolic process"/>
    <property type="evidence" value="ECO:0007669"/>
    <property type="project" value="TreeGrafter"/>
</dbReference>
<comment type="similarity">
    <text evidence="1">Belongs to the DSD1 family.</text>
</comment>
<proteinExistence type="inferred from homology"/>
<reference evidence="4 5" key="1">
    <citation type="submission" date="2019-06" db="EMBL/GenBank/DDBJ databases">
        <title>Genome sequence of Litorilinea aerophila BAA-2444.</title>
        <authorList>
            <person name="Maclea K.S."/>
            <person name="Maurais E.G."/>
            <person name="Iannazzi L.C."/>
        </authorList>
    </citation>
    <scope>NUCLEOTIDE SEQUENCE [LARGE SCALE GENOMIC DNA]</scope>
    <source>
        <strain evidence="4 5">ATCC BAA-2444</strain>
    </source>
</reference>
<dbReference type="InParanoid" id="A0A540VDF9"/>
<evidence type="ECO:0000313" key="4">
    <source>
        <dbReference type="EMBL" id="TQE94799.1"/>
    </source>
</evidence>
<dbReference type="Proteomes" id="UP000317371">
    <property type="component" value="Unassembled WGS sequence"/>
</dbReference>
<name>A0A540VDF9_9CHLR</name>
<dbReference type="PANTHER" id="PTHR28004">
    <property type="entry name" value="ZGC:162816-RELATED"/>
    <property type="match status" value="1"/>
</dbReference>
<dbReference type="Pfam" id="PF01168">
    <property type="entry name" value="Ala_racemase_N"/>
    <property type="match status" value="1"/>
</dbReference>
<evidence type="ECO:0000259" key="3">
    <source>
        <dbReference type="SMART" id="SM01119"/>
    </source>
</evidence>
<keyword evidence="5" id="KW-1185">Reference proteome</keyword>
<dbReference type="GO" id="GO:0008721">
    <property type="term" value="F:D-serine ammonia-lyase activity"/>
    <property type="evidence" value="ECO:0007669"/>
    <property type="project" value="TreeGrafter"/>
</dbReference>
<organism evidence="4 5">
    <name type="scientific">Litorilinea aerophila</name>
    <dbReference type="NCBI Taxonomy" id="1204385"/>
    <lineage>
        <taxon>Bacteria</taxon>
        <taxon>Bacillati</taxon>
        <taxon>Chloroflexota</taxon>
        <taxon>Caldilineae</taxon>
        <taxon>Caldilineales</taxon>
        <taxon>Caldilineaceae</taxon>
        <taxon>Litorilinea</taxon>
    </lineage>
</organism>
<keyword evidence="2" id="KW-0456">Lyase</keyword>
<evidence type="ECO:0000256" key="2">
    <source>
        <dbReference type="ARBA" id="ARBA00023239"/>
    </source>
</evidence>
<dbReference type="InterPro" id="IPR042208">
    <property type="entry name" value="D-ser_dehydrat-like_sf"/>
</dbReference>